<evidence type="ECO:0000256" key="10">
    <source>
        <dbReference type="SAM" id="Phobius"/>
    </source>
</evidence>
<dbReference type="RefSeq" id="WP_133678686.1">
    <property type="nucleotide sequence ID" value="NZ_SNZP01000002.1"/>
</dbReference>
<keyword evidence="12" id="KW-1185">Reference proteome</keyword>
<feature type="transmembrane region" description="Helical" evidence="10">
    <location>
        <begin position="292"/>
        <end position="313"/>
    </location>
</feature>
<keyword evidence="5 10" id="KW-0812">Transmembrane</keyword>
<dbReference type="PANTHER" id="PTHR43298:SF2">
    <property type="entry name" value="FMN_FAD EXPORTER YEEO-RELATED"/>
    <property type="match status" value="1"/>
</dbReference>
<comment type="subcellular location">
    <subcellularLocation>
        <location evidence="1">Cell inner membrane</location>
        <topology evidence="1">Multi-pass membrane protein</topology>
    </subcellularLocation>
</comment>
<evidence type="ECO:0000256" key="5">
    <source>
        <dbReference type="ARBA" id="ARBA00022692"/>
    </source>
</evidence>
<keyword evidence="8 10" id="KW-0472">Membrane</keyword>
<evidence type="ECO:0000256" key="7">
    <source>
        <dbReference type="ARBA" id="ARBA00023065"/>
    </source>
</evidence>
<dbReference type="Proteomes" id="UP000295611">
    <property type="component" value="Unassembled WGS sequence"/>
</dbReference>
<evidence type="ECO:0000256" key="1">
    <source>
        <dbReference type="ARBA" id="ARBA00004429"/>
    </source>
</evidence>
<reference evidence="11 12" key="1">
    <citation type="submission" date="2019-03" db="EMBL/GenBank/DDBJ databases">
        <title>Genomic Encyclopedia of Type Strains, Phase III (KMG-III): the genomes of soil and plant-associated and newly described type strains.</title>
        <authorList>
            <person name="Whitman W."/>
        </authorList>
    </citation>
    <scope>NUCLEOTIDE SEQUENCE [LARGE SCALE GENOMIC DNA]</scope>
    <source>
        <strain evidence="11 12">CECT 8976</strain>
    </source>
</reference>
<dbReference type="InterPro" id="IPR050222">
    <property type="entry name" value="MATE_MdtK"/>
</dbReference>
<feature type="transmembrane region" description="Helical" evidence="10">
    <location>
        <begin position="168"/>
        <end position="192"/>
    </location>
</feature>
<feature type="transmembrane region" description="Helical" evidence="10">
    <location>
        <begin position="325"/>
        <end position="345"/>
    </location>
</feature>
<gene>
    <name evidence="11" type="ORF">DFP86_102393</name>
</gene>
<name>A0A4R7BEU4_9NEIS</name>
<evidence type="ECO:0000313" key="12">
    <source>
        <dbReference type="Proteomes" id="UP000295611"/>
    </source>
</evidence>
<evidence type="ECO:0000256" key="2">
    <source>
        <dbReference type="ARBA" id="ARBA00022448"/>
    </source>
</evidence>
<dbReference type="OrthoDB" id="9780160at2"/>
<dbReference type="EMBL" id="SNZP01000002">
    <property type="protein sequence ID" value="TDR82276.1"/>
    <property type="molecule type" value="Genomic_DNA"/>
</dbReference>
<dbReference type="NCBIfam" id="TIGR00797">
    <property type="entry name" value="matE"/>
    <property type="match status" value="1"/>
</dbReference>
<evidence type="ECO:0000256" key="3">
    <source>
        <dbReference type="ARBA" id="ARBA00022449"/>
    </source>
</evidence>
<feature type="transmembrane region" description="Helical" evidence="10">
    <location>
        <begin position="397"/>
        <end position="417"/>
    </location>
</feature>
<evidence type="ECO:0000256" key="6">
    <source>
        <dbReference type="ARBA" id="ARBA00022989"/>
    </source>
</evidence>
<feature type="transmembrane region" description="Helical" evidence="10">
    <location>
        <begin position="244"/>
        <end position="272"/>
    </location>
</feature>
<evidence type="ECO:0000313" key="11">
    <source>
        <dbReference type="EMBL" id="TDR82276.1"/>
    </source>
</evidence>
<feature type="transmembrane region" description="Helical" evidence="10">
    <location>
        <begin position="357"/>
        <end position="376"/>
    </location>
</feature>
<dbReference type="AlphaFoldDB" id="A0A4R7BEU4"/>
<feature type="transmembrane region" description="Helical" evidence="10">
    <location>
        <begin position="204"/>
        <end position="223"/>
    </location>
</feature>
<sequence>MLFELNRTSSGRLLGESRQIVHLALPMMIAQTAQVATGFVDAVMSGHVSTDDLAAVSIGSSIFLTCYVTLMGLVTALNPILSHMLGAGQSDRLGETGRQGLWFGLFTGLFGMALMLAIQPLLRPVLHLPVAVEDKTMLFITGTALAMPAAMVHRALHAYAASLNRPRPIMYMSIAALLLNIPLNYILIHGLFGMPRMGGAGCGWATAAAFWFNAIALFSYVAGNRHFRPYGLTRRIDPPNWRAFGEFLHLGLPIGLSFFVEISLFAFIALLIAPLGTVTVASHQAAMNFSSIIYMVPQSISSALTVLVGQRIGAGDARGARRITGVGLALGLACALLIMLTIFLWRDDIVRLYTDDPRLIDMGATLLLFAAVYQLTDSTQTIASGALRGYKLTRVPMAIHVTAFWGVGLGLGITLGLTHWLTPRPMGVYGFWAALVISLSAAAVLLIIYLARQSRLQLAALSAWSPSREPDVPR</sequence>
<dbReference type="GO" id="GO:0042910">
    <property type="term" value="F:xenobiotic transmembrane transporter activity"/>
    <property type="evidence" value="ECO:0007669"/>
    <property type="project" value="InterPro"/>
</dbReference>
<keyword evidence="2" id="KW-0813">Transport</keyword>
<dbReference type="PIRSF" id="PIRSF006603">
    <property type="entry name" value="DinF"/>
    <property type="match status" value="1"/>
</dbReference>
<feature type="transmembrane region" description="Helical" evidence="10">
    <location>
        <begin position="101"/>
        <end position="122"/>
    </location>
</feature>
<keyword evidence="6 10" id="KW-1133">Transmembrane helix</keyword>
<feature type="transmembrane region" description="Helical" evidence="10">
    <location>
        <begin position="137"/>
        <end position="156"/>
    </location>
</feature>
<dbReference type="GO" id="GO:0006811">
    <property type="term" value="P:monoatomic ion transport"/>
    <property type="evidence" value="ECO:0007669"/>
    <property type="project" value="UniProtKB-KW"/>
</dbReference>
<keyword evidence="4" id="KW-1003">Cell membrane</keyword>
<proteinExistence type="predicted"/>
<dbReference type="InterPro" id="IPR002528">
    <property type="entry name" value="MATE_fam"/>
</dbReference>
<dbReference type="GO" id="GO:0005886">
    <property type="term" value="C:plasma membrane"/>
    <property type="evidence" value="ECO:0007669"/>
    <property type="project" value="UniProtKB-SubCell"/>
</dbReference>
<accession>A0A4R7BEU4</accession>
<feature type="transmembrane region" description="Helical" evidence="10">
    <location>
        <begin position="429"/>
        <end position="451"/>
    </location>
</feature>
<evidence type="ECO:0000256" key="8">
    <source>
        <dbReference type="ARBA" id="ARBA00023136"/>
    </source>
</evidence>
<organism evidence="11 12">
    <name type="scientific">Paludibacterium purpuratum</name>
    <dbReference type="NCBI Taxonomy" id="1144873"/>
    <lineage>
        <taxon>Bacteria</taxon>
        <taxon>Pseudomonadati</taxon>
        <taxon>Pseudomonadota</taxon>
        <taxon>Betaproteobacteria</taxon>
        <taxon>Neisseriales</taxon>
        <taxon>Chromobacteriaceae</taxon>
        <taxon>Paludibacterium</taxon>
    </lineage>
</organism>
<evidence type="ECO:0000256" key="4">
    <source>
        <dbReference type="ARBA" id="ARBA00022475"/>
    </source>
</evidence>
<feature type="transmembrane region" description="Helical" evidence="10">
    <location>
        <begin position="60"/>
        <end position="81"/>
    </location>
</feature>
<evidence type="ECO:0000256" key="9">
    <source>
        <dbReference type="ARBA" id="ARBA00031636"/>
    </source>
</evidence>
<dbReference type="InterPro" id="IPR048279">
    <property type="entry name" value="MdtK-like"/>
</dbReference>
<dbReference type="CDD" id="cd13131">
    <property type="entry name" value="MATE_NorM_like"/>
    <property type="match status" value="1"/>
</dbReference>
<dbReference type="Pfam" id="PF01554">
    <property type="entry name" value="MatE"/>
    <property type="match status" value="2"/>
</dbReference>
<dbReference type="GO" id="GO:0015297">
    <property type="term" value="F:antiporter activity"/>
    <property type="evidence" value="ECO:0007669"/>
    <property type="project" value="UniProtKB-KW"/>
</dbReference>
<dbReference type="PANTHER" id="PTHR43298">
    <property type="entry name" value="MULTIDRUG RESISTANCE PROTEIN NORM-RELATED"/>
    <property type="match status" value="1"/>
</dbReference>
<keyword evidence="3" id="KW-0050">Antiport</keyword>
<comment type="caution">
    <text evidence="11">The sequence shown here is derived from an EMBL/GenBank/DDBJ whole genome shotgun (WGS) entry which is preliminary data.</text>
</comment>
<keyword evidence="7" id="KW-0406">Ion transport</keyword>
<protein>
    <recommendedName>
        <fullName evidence="9">Multidrug-efflux transporter</fullName>
    </recommendedName>
</protein>
<feature type="transmembrane region" description="Helical" evidence="10">
    <location>
        <begin position="20"/>
        <end position="40"/>
    </location>
</feature>